<name>A0A1F7GGN8_9BACT</name>
<evidence type="ECO:0000313" key="4">
    <source>
        <dbReference type="EMBL" id="OGK18120.1"/>
    </source>
</evidence>
<evidence type="ECO:0000313" key="5">
    <source>
        <dbReference type="Proteomes" id="UP000176850"/>
    </source>
</evidence>
<gene>
    <name evidence="4" type="ORF">A2799_04755</name>
</gene>
<dbReference type="GO" id="GO:0006396">
    <property type="term" value="P:RNA processing"/>
    <property type="evidence" value="ECO:0007669"/>
    <property type="project" value="InterPro"/>
</dbReference>
<keyword evidence="1" id="KW-0489">Methyltransferase</keyword>
<evidence type="ECO:0000259" key="3">
    <source>
        <dbReference type="Pfam" id="PF00588"/>
    </source>
</evidence>
<dbReference type="GO" id="GO:0003723">
    <property type="term" value="F:RNA binding"/>
    <property type="evidence" value="ECO:0007669"/>
    <property type="project" value="InterPro"/>
</dbReference>
<proteinExistence type="predicted"/>
<dbReference type="GO" id="GO:0032259">
    <property type="term" value="P:methylation"/>
    <property type="evidence" value="ECO:0007669"/>
    <property type="project" value="UniProtKB-KW"/>
</dbReference>
<dbReference type="Pfam" id="PF00588">
    <property type="entry name" value="SpoU_methylase"/>
    <property type="match status" value="2"/>
</dbReference>
<evidence type="ECO:0000256" key="2">
    <source>
        <dbReference type="ARBA" id="ARBA00022679"/>
    </source>
</evidence>
<dbReference type="Gene3D" id="3.40.1280.10">
    <property type="match status" value="1"/>
</dbReference>
<dbReference type="GO" id="GO:0008173">
    <property type="term" value="F:RNA methyltransferase activity"/>
    <property type="evidence" value="ECO:0007669"/>
    <property type="project" value="InterPro"/>
</dbReference>
<reference evidence="4 5" key="1">
    <citation type="journal article" date="2016" name="Nat. Commun.">
        <title>Thousands of microbial genomes shed light on interconnected biogeochemical processes in an aquifer system.</title>
        <authorList>
            <person name="Anantharaman K."/>
            <person name="Brown C.T."/>
            <person name="Hug L.A."/>
            <person name="Sharon I."/>
            <person name="Castelle C.J."/>
            <person name="Probst A.J."/>
            <person name="Thomas B.C."/>
            <person name="Singh A."/>
            <person name="Wilkins M.J."/>
            <person name="Karaoz U."/>
            <person name="Brodie E.L."/>
            <person name="Williams K.H."/>
            <person name="Hubbard S.S."/>
            <person name="Banfield J.F."/>
        </authorList>
    </citation>
    <scope>NUCLEOTIDE SEQUENCE [LARGE SCALE GENOMIC DNA]</scope>
</reference>
<dbReference type="InterPro" id="IPR029026">
    <property type="entry name" value="tRNA_m1G_MTases_N"/>
</dbReference>
<dbReference type="GO" id="GO:0005829">
    <property type="term" value="C:cytosol"/>
    <property type="evidence" value="ECO:0007669"/>
    <property type="project" value="TreeGrafter"/>
</dbReference>
<feature type="domain" description="tRNA/rRNA methyltransferase SpoU type" evidence="3">
    <location>
        <begin position="25"/>
        <end position="96"/>
    </location>
</feature>
<dbReference type="PANTHER" id="PTHR46429">
    <property type="entry name" value="23S RRNA (GUANOSINE-2'-O-)-METHYLTRANSFERASE RLMB"/>
    <property type="match status" value="1"/>
</dbReference>
<feature type="domain" description="tRNA/rRNA methyltransferase SpoU type" evidence="3">
    <location>
        <begin position="113"/>
        <end position="183"/>
    </location>
</feature>
<dbReference type="SUPFAM" id="SSF75217">
    <property type="entry name" value="alpha/beta knot"/>
    <property type="match status" value="1"/>
</dbReference>
<keyword evidence="2" id="KW-0808">Transferase</keyword>
<protein>
    <recommendedName>
        <fullName evidence="3">tRNA/rRNA methyltransferase SpoU type domain-containing protein</fullName>
    </recommendedName>
</protein>
<dbReference type="InterPro" id="IPR001537">
    <property type="entry name" value="SpoU_MeTrfase"/>
</dbReference>
<evidence type="ECO:0000256" key="1">
    <source>
        <dbReference type="ARBA" id="ARBA00022603"/>
    </source>
</evidence>
<sequence>MKLNADELRKFDESQTLELPPRLPFYLIIDDVWDTYNIGGLFRLADALAFEKIFICGQSETPPNHRIKKASIGTYKVVPWEYRESALETIKELRGEDRVIGGGGEEEGMKGKPRKIQIVAIEQAKDSISYTKIEYSFPLALIVGNETHGVSHEALEAADHIAEIPLFGVNKSLNVIVSGAIVAFEAYNTVYG</sequence>
<dbReference type="PANTHER" id="PTHR46429:SF1">
    <property type="entry name" value="23S RRNA (GUANOSINE-2'-O-)-METHYLTRANSFERASE RLMB"/>
    <property type="match status" value="1"/>
</dbReference>
<dbReference type="Proteomes" id="UP000176850">
    <property type="component" value="Unassembled WGS sequence"/>
</dbReference>
<accession>A0A1F7GGN8</accession>
<organism evidence="4 5">
    <name type="scientific">Candidatus Roizmanbacteria bacterium RIFCSPHIGHO2_01_FULL_39_24</name>
    <dbReference type="NCBI Taxonomy" id="1802032"/>
    <lineage>
        <taxon>Bacteria</taxon>
        <taxon>Candidatus Roizmaniibacteriota</taxon>
    </lineage>
</organism>
<dbReference type="InterPro" id="IPR004441">
    <property type="entry name" value="rRNA_MeTrfase_TrmH"/>
</dbReference>
<comment type="caution">
    <text evidence="4">The sequence shown here is derived from an EMBL/GenBank/DDBJ whole genome shotgun (WGS) entry which is preliminary data.</text>
</comment>
<dbReference type="AlphaFoldDB" id="A0A1F7GGN8"/>
<dbReference type="EMBL" id="MFZH01000037">
    <property type="protein sequence ID" value="OGK18120.1"/>
    <property type="molecule type" value="Genomic_DNA"/>
</dbReference>
<dbReference type="InterPro" id="IPR029028">
    <property type="entry name" value="Alpha/beta_knot_MTases"/>
</dbReference>